<comment type="caution">
    <text evidence="1">The sequence shown here is derived from an EMBL/GenBank/DDBJ whole genome shotgun (WGS) entry which is preliminary data.</text>
</comment>
<name>A0AAJ0HL29_9PEZI</name>
<reference evidence="1" key="1">
    <citation type="journal article" date="2023" name="Mol. Phylogenet. Evol.">
        <title>Genome-scale phylogeny and comparative genomics of the fungal order Sordariales.</title>
        <authorList>
            <person name="Hensen N."/>
            <person name="Bonometti L."/>
            <person name="Westerberg I."/>
            <person name="Brannstrom I.O."/>
            <person name="Guillou S."/>
            <person name="Cros-Aarteil S."/>
            <person name="Calhoun S."/>
            <person name="Haridas S."/>
            <person name="Kuo A."/>
            <person name="Mondo S."/>
            <person name="Pangilinan J."/>
            <person name="Riley R."/>
            <person name="LaButti K."/>
            <person name="Andreopoulos B."/>
            <person name="Lipzen A."/>
            <person name="Chen C."/>
            <person name="Yan M."/>
            <person name="Daum C."/>
            <person name="Ng V."/>
            <person name="Clum A."/>
            <person name="Steindorff A."/>
            <person name="Ohm R.A."/>
            <person name="Martin F."/>
            <person name="Silar P."/>
            <person name="Natvig D.O."/>
            <person name="Lalanne C."/>
            <person name="Gautier V."/>
            <person name="Ament-Velasquez S.L."/>
            <person name="Kruys A."/>
            <person name="Hutchinson M.I."/>
            <person name="Powell A.J."/>
            <person name="Barry K."/>
            <person name="Miller A.N."/>
            <person name="Grigoriev I.V."/>
            <person name="Debuchy R."/>
            <person name="Gladieux P."/>
            <person name="Hiltunen Thoren M."/>
            <person name="Johannesson H."/>
        </authorList>
    </citation>
    <scope>NUCLEOTIDE SEQUENCE</scope>
    <source>
        <strain evidence="1">CBS 955.72</strain>
    </source>
</reference>
<proteinExistence type="predicted"/>
<dbReference type="SUPFAM" id="SSF54427">
    <property type="entry name" value="NTF2-like"/>
    <property type="match status" value="1"/>
</dbReference>
<dbReference type="Gene3D" id="3.10.450.50">
    <property type="match status" value="1"/>
</dbReference>
<dbReference type="AlphaFoldDB" id="A0AAJ0HL29"/>
<evidence type="ECO:0000313" key="2">
    <source>
        <dbReference type="Proteomes" id="UP001275084"/>
    </source>
</evidence>
<sequence length="140" mass="15329">MASPSKDRVRPSFDDTTCLLRYLYADLTRISDVASKEIQLHPAGRNLSSPPKPPIKGVDAVQAHENALVKATGGSLVMDVESISANGHFGTVLGTLRARKHGAIDLAVPFCGVWRFDHGEAVEHWENAINPADLERWMRS</sequence>
<organism evidence="1 2">
    <name type="scientific">Lasiosphaeria hispida</name>
    <dbReference type="NCBI Taxonomy" id="260671"/>
    <lineage>
        <taxon>Eukaryota</taxon>
        <taxon>Fungi</taxon>
        <taxon>Dikarya</taxon>
        <taxon>Ascomycota</taxon>
        <taxon>Pezizomycotina</taxon>
        <taxon>Sordariomycetes</taxon>
        <taxon>Sordariomycetidae</taxon>
        <taxon>Sordariales</taxon>
        <taxon>Lasiosphaeriaceae</taxon>
        <taxon>Lasiosphaeria</taxon>
    </lineage>
</organism>
<gene>
    <name evidence="1" type="ORF">B0T25DRAFT_536934</name>
</gene>
<keyword evidence="2" id="KW-1185">Reference proteome</keyword>
<accession>A0AAJ0HL29</accession>
<reference evidence="1" key="2">
    <citation type="submission" date="2023-06" db="EMBL/GenBank/DDBJ databases">
        <authorList>
            <consortium name="Lawrence Berkeley National Laboratory"/>
            <person name="Haridas S."/>
            <person name="Hensen N."/>
            <person name="Bonometti L."/>
            <person name="Westerberg I."/>
            <person name="Brannstrom I.O."/>
            <person name="Guillou S."/>
            <person name="Cros-Aarteil S."/>
            <person name="Calhoun S."/>
            <person name="Kuo A."/>
            <person name="Mondo S."/>
            <person name="Pangilinan J."/>
            <person name="Riley R."/>
            <person name="Labutti K."/>
            <person name="Andreopoulos B."/>
            <person name="Lipzen A."/>
            <person name="Chen C."/>
            <person name="Yanf M."/>
            <person name="Daum C."/>
            <person name="Ng V."/>
            <person name="Clum A."/>
            <person name="Steindorff A."/>
            <person name="Ohm R."/>
            <person name="Martin F."/>
            <person name="Silar P."/>
            <person name="Natvig D."/>
            <person name="Lalanne C."/>
            <person name="Gautier V."/>
            <person name="Ament-Velasquez S.L."/>
            <person name="Kruys A."/>
            <person name="Hutchinson M.I."/>
            <person name="Powell A.J."/>
            <person name="Barry K."/>
            <person name="Miller A.N."/>
            <person name="Grigoriev I.V."/>
            <person name="Debuchy R."/>
            <person name="Gladieux P."/>
            <person name="Thoren M.H."/>
            <person name="Johannesson H."/>
        </authorList>
    </citation>
    <scope>NUCLEOTIDE SEQUENCE</scope>
    <source>
        <strain evidence="1">CBS 955.72</strain>
    </source>
</reference>
<dbReference type="EMBL" id="JAUIQD010000003">
    <property type="protein sequence ID" value="KAK3356536.1"/>
    <property type="molecule type" value="Genomic_DNA"/>
</dbReference>
<dbReference type="Proteomes" id="UP001275084">
    <property type="component" value="Unassembled WGS sequence"/>
</dbReference>
<evidence type="ECO:0008006" key="3">
    <source>
        <dbReference type="Google" id="ProtNLM"/>
    </source>
</evidence>
<evidence type="ECO:0000313" key="1">
    <source>
        <dbReference type="EMBL" id="KAK3356536.1"/>
    </source>
</evidence>
<protein>
    <recommendedName>
        <fullName evidence="3">SnoaL-like domain-containing protein</fullName>
    </recommendedName>
</protein>
<dbReference type="InterPro" id="IPR032710">
    <property type="entry name" value="NTF2-like_dom_sf"/>
</dbReference>